<dbReference type="InterPro" id="IPR036291">
    <property type="entry name" value="NAD(P)-bd_dom_sf"/>
</dbReference>
<feature type="domain" description="Bacterial sugar transferase" evidence="9">
    <location>
        <begin position="297"/>
        <end position="481"/>
    </location>
</feature>
<organism evidence="10 11">
    <name type="scientific">Crateriforma conspicua</name>
    <dbReference type="NCBI Taxonomy" id="2527996"/>
    <lineage>
        <taxon>Bacteria</taxon>
        <taxon>Pseudomonadati</taxon>
        <taxon>Planctomycetota</taxon>
        <taxon>Planctomycetia</taxon>
        <taxon>Planctomycetales</taxon>
        <taxon>Planctomycetaceae</taxon>
        <taxon>Crateriforma</taxon>
    </lineage>
</organism>
<feature type="transmembrane region" description="Helical" evidence="8">
    <location>
        <begin position="75"/>
        <end position="95"/>
    </location>
</feature>
<accession>A0A5C5Y6Y8</accession>
<dbReference type="NCBIfam" id="TIGR03025">
    <property type="entry name" value="EPS_sugtrans"/>
    <property type="match status" value="1"/>
</dbReference>
<feature type="transmembrane region" description="Helical" evidence="8">
    <location>
        <begin position="107"/>
        <end position="125"/>
    </location>
</feature>
<feature type="transmembrane region" description="Helical" evidence="8">
    <location>
        <begin position="42"/>
        <end position="63"/>
    </location>
</feature>
<sequence>MSSIRAHRHWWDFLQPTFDAIAIVLSAALVKWAVKGVIDDKVVIAGMIATVVFLLLSQLTGLQRKFGSGSADNEMSGLAVTWTLTVLVMSMIAFATRYGQEFARSVILAWIVVAPSMIGFFRMSIRLVQNAMNRRGIGVRRVAIAGFNQLGLRTAHNIEQDPSIGFRMVGFYDDRKQVRPDDSDKDDIEKDAKPMDASGPESEQPLSADHPLHGGLDALVTAAKAGEIDTVLITLPMRAEARIRGLLDQLSDTTASVYIVPDFFVFELLHSRWTNMGGLPAVSVFENPLFGVDGIAKRLFDVTVACAALLCAAVPMTLIAIAVKVTSRGPVFFRQKRYGLDGKEILVWKFRSMRTCDNGPVVKQATKDDPRITPLGGILRKTSLDELPQLFNVIDGSMSLVGPRPHATAHNEQYRGQIRGYMLRHKIKPGITGLAQVNGCRGETETIDKMEKRVHFDHQYIRSWSIWLDLKIMFKTLLVVWTQPEAR</sequence>
<comment type="subcellular location">
    <subcellularLocation>
        <location evidence="1">Membrane</location>
        <topology evidence="1">Multi-pass membrane protein</topology>
    </subcellularLocation>
</comment>
<dbReference type="InterPro" id="IPR003362">
    <property type="entry name" value="Bact_transf"/>
</dbReference>
<dbReference type="PANTHER" id="PTHR30576:SF0">
    <property type="entry name" value="UNDECAPRENYL-PHOSPHATE N-ACETYLGALACTOSAMINYL 1-PHOSPHATE TRANSFERASE-RELATED"/>
    <property type="match status" value="1"/>
</dbReference>
<dbReference type="InterPro" id="IPR017475">
    <property type="entry name" value="EPS_sugar_tfrase"/>
</dbReference>
<comment type="caution">
    <text evidence="10">The sequence shown here is derived from an EMBL/GenBank/DDBJ whole genome shotgun (WGS) entry which is preliminary data.</text>
</comment>
<name>A0A5C5Y6Y8_9PLAN</name>
<keyword evidence="11" id="KW-1185">Reference proteome</keyword>
<dbReference type="OrthoDB" id="9766874at2"/>
<reference evidence="10 11" key="1">
    <citation type="submission" date="2019-02" db="EMBL/GenBank/DDBJ databases">
        <title>Deep-cultivation of Planctomycetes and their phenomic and genomic characterization uncovers novel biology.</title>
        <authorList>
            <person name="Wiegand S."/>
            <person name="Jogler M."/>
            <person name="Boedeker C."/>
            <person name="Pinto D."/>
            <person name="Vollmers J."/>
            <person name="Rivas-Marin E."/>
            <person name="Kohn T."/>
            <person name="Peeters S.H."/>
            <person name="Heuer A."/>
            <person name="Rast P."/>
            <person name="Oberbeckmann S."/>
            <person name="Bunk B."/>
            <person name="Jeske O."/>
            <person name="Meyerdierks A."/>
            <person name="Storesund J.E."/>
            <person name="Kallscheuer N."/>
            <person name="Luecker S."/>
            <person name="Lage O.M."/>
            <person name="Pohl T."/>
            <person name="Merkel B.J."/>
            <person name="Hornburger P."/>
            <person name="Mueller R.-W."/>
            <person name="Bruemmer F."/>
            <person name="Labrenz M."/>
            <person name="Spormann A.M."/>
            <person name="Op Den Camp H."/>
            <person name="Overmann J."/>
            <person name="Amann R."/>
            <person name="Jetten M.S.M."/>
            <person name="Mascher T."/>
            <person name="Medema M.H."/>
            <person name="Devos D.P."/>
            <person name="Kaster A.-K."/>
            <person name="Ovreas L."/>
            <person name="Rohde M."/>
            <person name="Galperin M.Y."/>
            <person name="Jogler C."/>
        </authorList>
    </citation>
    <scope>NUCLEOTIDE SEQUENCE [LARGE SCALE GENOMIC DNA]</scope>
    <source>
        <strain evidence="10 11">Pan14r</strain>
    </source>
</reference>
<evidence type="ECO:0000256" key="1">
    <source>
        <dbReference type="ARBA" id="ARBA00004141"/>
    </source>
</evidence>
<evidence type="ECO:0000256" key="2">
    <source>
        <dbReference type="ARBA" id="ARBA00006464"/>
    </source>
</evidence>
<evidence type="ECO:0000259" key="9">
    <source>
        <dbReference type="Pfam" id="PF02397"/>
    </source>
</evidence>
<dbReference type="AlphaFoldDB" id="A0A5C5Y6Y8"/>
<evidence type="ECO:0000313" key="11">
    <source>
        <dbReference type="Proteomes" id="UP000317238"/>
    </source>
</evidence>
<dbReference type="GO" id="GO:0016020">
    <property type="term" value="C:membrane"/>
    <property type="evidence" value="ECO:0007669"/>
    <property type="project" value="UniProtKB-SubCell"/>
</dbReference>
<feature type="compositionally biased region" description="Basic and acidic residues" evidence="7">
    <location>
        <begin position="176"/>
        <end position="194"/>
    </location>
</feature>
<dbReference type="SUPFAM" id="SSF51735">
    <property type="entry name" value="NAD(P)-binding Rossmann-fold domains"/>
    <property type="match status" value="1"/>
</dbReference>
<dbReference type="NCBIfam" id="TIGR03023">
    <property type="entry name" value="WcaJ_sugtrans"/>
    <property type="match status" value="1"/>
</dbReference>
<dbReference type="Gene3D" id="3.40.50.720">
    <property type="entry name" value="NAD(P)-binding Rossmann-like Domain"/>
    <property type="match status" value="1"/>
</dbReference>
<dbReference type="Pfam" id="PF02397">
    <property type="entry name" value="Bac_transf"/>
    <property type="match status" value="1"/>
</dbReference>
<evidence type="ECO:0000256" key="7">
    <source>
        <dbReference type="SAM" id="MobiDB-lite"/>
    </source>
</evidence>
<dbReference type="RefSeq" id="WP_145301561.1">
    <property type="nucleotide sequence ID" value="NZ_CP036319.1"/>
</dbReference>
<dbReference type="PANTHER" id="PTHR30576">
    <property type="entry name" value="COLANIC BIOSYNTHESIS UDP-GLUCOSE LIPID CARRIER TRANSFERASE"/>
    <property type="match status" value="1"/>
</dbReference>
<keyword evidence="3 10" id="KW-0808">Transferase</keyword>
<evidence type="ECO:0000256" key="3">
    <source>
        <dbReference type="ARBA" id="ARBA00022679"/>
    </source>
</evidence>
<dbReference type="InterPro" id="IPR017473">
    <property type="entry name" value="Undecaprenyl-P_gluc_Ptfrase"/>
</dbReference>
<evidence type="ECO:0000256" key="8">
    <source>
        <dbReference type="SAM" id="Phobius"/>
    </source>
</evidence>
<protein>
    <submittedName>
        <fullName evidence="10">UDP-glucose:undecaprenyl-phosphate glucose-1-phosphate transferase</fullName>
        <ecNumber evidence="10">2.7.8.31</ecNumber>
    </submittedName>
</protein>
<dbReference type="Pfam" id="PF13727">
    <property type="entry name" value="CoA_binding_3"/>
    <property type="match status" value="1"/>
</dbReference>
<dbReference type="EC" id="2.7.8.31" evidence="10"/>
<feature type="region of interest" description="Disordered" evidence="7">
    <location>
        <begin position="176"/>
        <end position="208"/>
    </location>
</feature>
<keyword evidence="6 8" id="KW-0472">Membrane</keyword>
<dbReference type="GO" id="GO:0089702">
    <property type="term" value="F:undecaprenyl-phosphate glucose phosphotransferase activity"/>
    <property type="evidence" value="ECO:0007669"/>
    <property type="project" value="UniProtKB-EC"/>
</dbReference>
<evidence type="ECO:0000256" key="4">
    <source>
        <dbReference type="ARBA" id="ARBA00022692"/>
    </source>
</evidence>
<dbReference type="Proteomes" id="UP000317238">
    <property type="component" value="Unassembled WGS sequence"/>
</dbReference>
<evidence type="ECO:0000313" key="10">
    <source>
        <dbReference type="EMBL" id="TWT70361.1"/>
    </source>
</evidence>
<gene>
    <name evidence="10" type="primary">wcaJ_3</name>
    <name evidence="10" type="ORF">Pan14r_26660</name>
</gene>
<keyword evidence="5 8" id="KW-1133">Transmembrane helix</keyword>
<evidence type="ECO:0000256" key="5">
    <source>
        <dbReference type="ARBA" id="ARBA00022989"/>
    </source>
</evidence>
<proteinExistence type="inferred from homology"/>
<comment type="similarity">
    <text evidence="2">Belongs to the bacterial sugar transferase family.</text>
</comment>
<dbReference type="EMBL" id="SJPL01000001">
    <property type="protein sequence ID" value="TWT70361.1"/>
    <property type="molecule type" value="Genomic_DNA"/>
</dbReference>
<keyword evidence="4 8" id="KW-0812">Transmembrane</keyword>
<evidence type="ECO:0000256" key="6">
    <source>
        <dbReference type="ARBA" id="ARBA00023136"/>
    </source>
</evidence>